<evidence type="ECO:0000256" key="2">
    <source>
        <dbReference type="SAM" id="Phobius"/>
    </source>
</evidence>
<dbReference type="Gene3D" id="3.40.50.300">
    <property type="entry name" value="P-loop containing nucleotide triphosphate hydrolases"/>
    <property type="match status" value="1"/>
</dbReference>
<keyword evidence="2" id="KW-0472">Membrane</keyword>
<keyword evidence="2" id="KW-1133">Transmembrane helix</keyword>
<feature type="compositionally biased region" description="Basic and acidic residues" evidence="1">
    <location>
        <begin position="526"/>
        <end position="535"/>
    </location>
</feature>
<reference evidence="3" key="1">
    <citation type="submission" date="2022-10" db="EMBL/GenBank/DDBJ databases">
        <title>The complete genomes of actinobacterial strains from the NBC collection.</title>
        <authorList>
            <person name="Joergensen T.S."/>
            <person name="Alvarez Arevalo M."/>
            <person name="Sterndorff E.B."/>
            <person name="Faurdal D."/>
            <person name="Vuksanovic O."/>
            <person name="Mourched A.-S."/>
            <person name="Charusanti P."/>
            <person name="Shaw S."/>
            <person name="Blin K."/>
            <person name="Weber T."/>
        </authorList>
    </citation>
    <scope>NUCLEOTIDE SEQUENCE</scope>
    <source>
        <strain evidence="3">NBC 00180</strain>
    </source>
</reference>
<dbReference type="EMBL" id="CP108140">
    <property type="protein sequence ID" value="WTP86698.1"/>
    <property type="molecule type" value="Genomic_DNA"/>
</dbReference>
<dbReference type="AlphaFoldDB" id="A0AAU1HY84"/>
<keyword evidence="2" id="KW-0812">Transmembrane</keyword>
<feature type="transmembrane region" description="Helical" evidence="2">
    <location>
        <begin position="233"/>
        <end position="253"/>
    </location>
</feature>
<dbReference type="InterPro" id="IPR050445">
    <property type="entry name" value="Bact_polysacc_biosynth/exp"/>
</dbReference>
<gene>
    <name evidence="3" type="ORF">OG477_15545</name>
</gene>
<feature type="region of interest" description="Disordered" evidence="1">
    <location>
        <begin position="498"/>
        <end position="535"/>
    </location>
</feature>
<dbReference type="PANTHER" id="PTHR32309">
    <property type="entry name" value="TYROSINE-PROTEIN KINASE"/>
    <property type="match status" value="1"/>
</dbReference>
<evidence type="ECO:0000256" key="1">
    <source>
        <dbReference type="SAM" id="MobiDB-lite"/>
    </source>
</evidence>
<dbReference type="PANTHER" id="PTHR32309:SF31">
    <property type="entry name" value="CAPSULAR EXOPOLYSACCHARIDE FAMILY"/>
    <property type="match status" value="1"/>
</dbReference>
<protein>
    <recommendedName>
        <fullName evidence="4">Lipopolysaccharide biosynthesis protein</fullName>
    </recommendedName>
</protein>
<sequence length="535" mass="55885">MTSPAGFDDRYDDPDELRDQVRLLLKYRATIVLGVVLGLLGGLLLALLSSGSYTSAGEVLVRARSDPFSTIGVGADSQVSMGTERQIALSATVAARAATELRYEPGADALLADLRVTNLPDTQVLRFEYTAGTAQRAARVTNAFARAYLADRQDRSEAMAARMAAGLERQIAELTKQLDTKKGAPPVAGAAGLREQVGILRKKISDVRTYDPFAGDIVRRAEPAARPAGPAPGWLVGAGLLGGLILGVVLAWLRSALEPRARSVGEVQEALHAPVLGILPVPGTEGELLEVGRADGSRAEAYRALALRLRGSDGRMSAGRLMIVAPREHRGAEAVAVNLAAALAESGDDVRLVDATAHTPALWARLPLSAGAPEPDDVPEGAVVVDAGTAGRFTLCPHSRGTTGDDGPAVPAARAVPDADSGGSTLFLSPPLLEHGDGLALAPCVDGVLVVGALDDIRRDDLRRVHELVSCLGGHLVGAALHDGTRPGLLRRVRASEPVRRLRERNASTTPSAPADDAAAKPTAPVRDDTLTTSR</sequence>
<proteinExistence type="predicted"/>
<evidence type="ECO:0000313" key="3">
    <source>
        <dbReference type="EMBL" id="WTP86698.1"/>
    </source>
</evidence>
<evidence type="ECO:0008006" key="4">
    <source>
        <dbReference type="Google" id="ProtNLM"/>
    </source>
</evidence>
<feature type="transmembrane region" description="Helical" evidence="2">
    <location>
        <begin position="27"/>
        <end position="48"/>
    </location>
</feature>
<dbReference type="InterPro" id="IPR027417">
    <property type="entry name" value="P-loop_NTPase"/>
</dbReference>
<name>A0AAU1HY84_9ACTN</name>
<feature type="compositionally biased region" description="Low complexity" evidence="1">
    <location>
        <begin position="507"/>
        <end position="525"/>
    </location>
</feature>
<accession>A0AAU1HY84</accession>
<organism evidence="3">
    <name type="scientific">Streptomyces sp. NBC_00180</name>
    <dbReference type="NCBI Taxonomy" id="2903632"/>
    <lineage>
        <taxon>Bacteria</taxon>
        <taxon>Bacillati</taxon>
        <taxon>Actinomycetota</taxon>
        <taxon>Actinomycetes</taxon>
        <taxon>Kitasatosporales</taxon>
        <taxon>Streptomycetaceae</taxon>
        <taxon>Streptomyces</taxon>
    </lineage>
</organism>